<name>A0A376B1P3_9ASCO</name>
<accession>A0A376B1P3</accession>
<reference evidence="9" key="1">
    <citation type="submission" date="2018-06" db="EMBL/GenBank/DDBJ databases">
        <authorList>
            <person name="Guldener U."/>
        </authorList>
    </citation>
    <scope>NUCLEOTIDE SEQUENCE [LARGE SCALE GENOMIC DNA]</scope>
    <source>
        <strain evidence="9">UTAD17</strain>
    </source>
</reference>
<dbReference type="AlphaFoldDB" id="A0A376B1P3"/>
<evidence type="ECO:0000259" key="7">
    <source>
        <dbReference type="Pfam" id="PF00962"/>
    </source>
</evidence>
<evidence type="ECO:0000256" key="2">
    <source>
        <dbReference type="ARBA" id="ARBA00022723"/>
    </source>
</evidence>
<dbReference type="InterPro" id="IPR028892">
    <property type="entry name" value="ADE"/>
</dbReference>
<comment type="cofactor">
    <cofactor evidence="1">
        <name>Zn(2+)</name>
        <dbReference type="ChEBI" id="CHEBI:29105"/>
    </cofactor>
</comment>
<protein>
    <recommendedName>
        <fullName evidence="6">Adenine deaminase</fullName>
        <shortName evidence="6">ADE</shortName>
        <ecNumber evidence="6">3.5.4.2</ecNumber>
    </recommendedName>
    <alternativeName>
        <fullName evidence="6">Adenine aminohydrolase</fullName>
        <shortName evidence="6">AAH</shortName>
    </alternativeName>
</protein>
<dbReference type="InterPro" id="IPR001365">
    <property type="entry name" value="A_deaminase_dom"/>
</dbReference>
<evidence type="ECO:0000256" key="5">
    <source>
        <dbReference type="ARBA" id="ARBA00023080"/>
    </source>
</evidence>
<dbReference type="GO" id="GO:0046872">
    <property type="term" value="F:metal ion binding"/>
    <property type="evidence" value="ECO:0007669"/>
    <property type="project" value="UniProtKB-KW"/>
</dbReference>
<dbReference type="EC" id="3.5.4.2" evidence="6"/>
<comment type="catalytic activity">
    <reaction evidence="6">
        <text>adenine + H2O + H(+) = hypoxanthine + NH4(+)</text>
        <dbReference type="Rhea" id="RHEA:23688"/>
        <dbReference type="ChEBI" id="CHEBI:15377"/>
        <dbReference type="ChEBI" id="CHEBI:15378"/>
        <dbReference type="ChEBI" id="CHEBI:16708"/>
        <dbReference type="ChEBI" id="CHEBI:17368"/>
        <dbReference type="ChEBI" id="CHEBI:28938"/>
        <dbReference type="EC" id="3.5.4.2"/>
    </reaction>
</comment>
<comment type="subcellular location">
    <subcellularLocation>
        <location evidence="6">Cytoplasm</location>
    </subcellularLocation>
    <subcellularLocation>
        <location evidence="6">Nucleus</location>
    </subcellularLocation>
</comment>
<comment type="function">
    <text evidence="6">Catalyzes the hydrolytic deamination of adenine to hypoxanthine. Plays an important role in the purine salvage pathway and in nitrogen catabolism.</text>
</comment>
<dbReference type="NCBIfam" id="TIGR01430">
    <property type="entry name" value="aden_deam"/>
    <property type="match status" value="1"/>
</dbReference>
<gene>
    <name evidence="6" type="primary">AAH1</name>
    <name evidence="8" type="ORF">SCODWIG_00348</name>
</gene>
<dbReference type="InterPro" id="IPR006330">
    <property type="entry name" value="Ado/ade_deaminase"/>
</dbReference>
<dbReference type="GO" id="GO:0005634">
    <property type="term" value="C:nucleus"/>
    <property type="evidence" value="ECO:0007669"/>
    <property type="project" value="UniProtKB-SubCell"/>
</dbReference>
<dbReference type="GO" id="GO:0005829">
    <property type="term" value="C:cytosol"/>
    <property type="evidence" value="ECO:0007669"/>
    <property type="project" value="TreeGrafter"/>
</dbReference>
<dbReference type="EMBL" id="UFAJ01000027">
    <property type="protein sequence ID" value="SSD58587.1"/>
    <property type="molecule type" value="Genomic_DNA"/>
</dbReference>
<comment type="caution">
    <text evidence="6">Lacks conserved residue(s) required for the propagation of feature annotation.</text>
</comment>
<proteinExistence type="inferred from homology"/>
<dbReference type="GO" id="GO:0006146">
    <property type="term" value="P:adenine catabolic process"/>
    <property type="evidence" value="ECO:0007669"/>
    <property type="project" value="UniProtKB-UniRule"/>
</dbReference>
<dbReference type="InterPro" id="IPR032466">
    <property type="entry name" value="Metal_Hydrolase"/>
</dbReference>
<feature type="active site" description="Proton donor" evidence="6">
    <location>
        <position position="227"/>
    </location>
</feature>
<feature type="site" description="Important for catalytic activity" evidence="6">
    <location>
        <position position="248"/>
    </location>
</feature>
<keyword evidence="2" id="KW-0479">Metal-binding</keyword>
<dbReference type="GO" id="GO:0043103">
    <property type="term" value="P:hypoxanthine salvage"/>
    <property type="evidence" value="ECO:0007669"/>
    <property type="project" value="UniProtKB-UniRule"/>
</dbReference>
<keyword evidence="5 6" id="KW-0546">Nucleotide metabolism</keyword>
<comment type="similarity">
    <text evidence="6">Belongs to the metallo-dependent hydrolases superfamily. Adenosine and AMP deaminases family. Adenine deaminase type 2 subfamily.</text>
</comment>
<dbReference type="Gene3D" id="3.20.20.140">
    <property type="entry name" value="Metal-dependent hydrolases"/>
    <property type="match status" value="1"/>
</dbReference>
<evidence type="ECO:0000256" key="6">
    <source>
        <dbReference type="HAMAP-Rule" id="MF_03145"/>
    </source>
</evidence>
<keyword evidence="6" id="KW-0539">Nucleus</keyword>
<keyword evidence="3 6" id="KW-0378">Hydrolase</keyword>
<dbReference type="PANTHER" id="PTHR43114">
    <property type="entry name" value="ADENINE DEAMINASE"/>
    <property type="match status" value="1"/>
</dbReference>
<keyword evidence="9" id="KW-1185">Reference proteome</keyword>
<dbReference type="HAMAP" id="MF_01962">
    <property type="entry name" value="Adenine_deaminase"/>
    <property type="match status" value="1"/>
</dbReference>
<evidence type="ECO:0000256" key="3">
    <source>
        <dbReference type="ARBA" id="ARBA00022801"/>
    </source>
</evidence>
<keyword evidence="4" id="KW-0862">Zinc</keyword>
<dbReference type="GO" id="GO:0000034">
    <property type="term" value="F:adenine deaminase activity"/>
    <property type="evidence" value="ECO:0007669"/>
    <property type="project" value="UniProtKB-UniRule"/>
</dbReference>
<dbReference type="GO" id="GO:0009117">
    <property type="term" value="P:nucleotide metabolic process"/>
    <property type="evidence" value="ECO:0007669"/>
    <property type="project" value="UniProtKB-KW"/>
</dbReference>
<evidence type="ECO:0000313" key="8">
    <source>
        <dbReference type="EMBL" id="SSD58587.1"/>
    </source>
</evidence>
<evidence type="ECO:0000313" key="9">
    <source>
        <dbReference type="Proteomes" id="UP000262825"/>
    </source>
</evidence>
<sequence>MNCKPSSSQYIKHELTPQMYNFLKELPKCEHHLHIEGTLEPELLFTLAKKNSVTLPNDFPRSIQELKSKYLTFTDLQSFLDLYYVGCNVLITEDDFYELAMDYFNKVSKQGLKHAEIFFDPQSHTSRGIDINTIYNGLNKACLEINEKQGITTKVIMCLLRHLPVDECLSTIDLASDLIRENKIHGLGLDSSEKPFPPELFKECYSKAAAVSANVNNNLRLTAHAGEEGGPDYVSNSLKHLNVERIDHGINSYKDDLLMNELSSRKILLTVCPLSNVRLKVVKDVGELPLDTTTQLYILDLVGPCKNGV</sequence>
<dbReference type="Proteomes" id="UP000262825">
    <property type="component" value="Unassembled WGS sequence"/>
</dbReference>
<dbReference type="VEuPathDB" id="FungiDB:SCODWIG_00348"/>
<dbReference type="Pfam" id="PF00962">
    <property type="entry name" value="A_deaminase"/>
    <property type="match status" value="1"/>
</dbReference>
<dbReference type="PANTHER" id="PTHR43114:SF6">
    <property type="entry name" value="ADENINE DEAMINASE"/>
    <property type="match status" value="1"/>
</dbReference>
<evidence type="ECO:0000256" key="4">
    <source>
        <dbReference type="ARBA" id="ARBA00022833"/>
    </source>
</evidence>
<keyword evidence="6" id="KW-0963">Cytoplasm</keyword>
<feature type="domain" description="Adenosine deaminase" evidence="7">
    <location>
        <begin position="27"/>
        <end position="292"/>
    </location>
</feature>
<evidence type="ECO:0000256" key="1">
    <source>
        <dbReference type="ARBA" id="ARBA00001947"/>
    </source>
</evidence>
<dbReference type="SUPFAM" id="SSF51556">
    <property type="entry name" value="Metallo-dependent hydrolases"/>
    <property type="match status" value="1"/>
</dbReference>
<organism evidence="8 9">
    <name type="scientific">Saccharomycodes ludwigii</name>
    <dbReference type="NCBI Taxonomy" id="36035"/>
    <lineage>
        <taxon>Eukaryota</taxon>
        <taxon>Fungi</taxon>
        <taxon>Dikarya</taxon>
        <taxon>Ascomycota</taxon>
        <taxon>Saccharomycotina</taxon>
        <taxon>Saccharomycetes</taxon>
        <taxon>Saccharomycodales</taxon>
        <taxon>Saccharomycodaceae</taxon>
        <taxon>Saccharomycodes</taxon>
    </lineage>
</organism>